<protein>
    <submittedName>
        <fullName evidence="1">GDSL-like Lipase/Acylhydrolase family protein</fullName>
    </submittedName>
</protein>
<dbReference type="CDD" id="cd00229">
    <property type="entry name" value="SGNH_hydrolase"/>
    <property type="match status" value="1"/>
</dbReference>
<organism evidence="1 2">
    <name type="scientific">Priestia megaterium (strain ATCC 14581 / DSM 32 / CCUG 1817 / JCM 2506 / NBRC 15308 / NCIMB 9376 / NCTC 10342 / NRRL B-14308 / VKM B-512 / Ford 19)</name>
    <name type="common">Bacillus megaterium</name>
    <dbReference type="NCBI Taxonomy" id="1348623"/>
    <lineage>
        <taxon>Bacteria</taxon>
        <taxon>Bacillati</taxon>
        <taxon>Bacillota</taxon>
        <taxon>Bacilli</taxon>
        <taxon>Bacillales</taxon>
        <taxon>Bacillaceae</taxon>
        <taxon>Priestia</taxon>
    </lineage>
</organism>
<dbReference type="AlphaFoldDB" id="A0A0B6A8G2"/>
<dbReference type="Gene3D" id="3.40.50.1110">
    <property type="entry name" value="SGNH hydrolase"/>
    <property type="match status" value="1"/>
</dbReference>
<dbReference type="Proteomes" id="UP000031829">
    <property type="component" value="Chromosome"/>
</dbReference>
<dbReference type="GeneID" id="93644901"/>
<reference evidence="1 2" key="1">
    <citation type="journal article" date="2015" name="Genome Announc.">
        <title>Complete genome sequences for 35 biothreat assay-relevant bacillus species.</title>
        <authorList>
            <person name="Johnson S.L."/>
            <person name="Daligault H.E."/>
            <person name="Davenport K.W."/>
            <person name="Jaissle J."/>
            <person name="Frey K.G."/>
            <person name="Ladner J.T."/>
            <person name="Broomall S.M."/>
            <person name="Bishop-Lilly K.A."/>
            <person name="Bruce D.C."/>
            <person name="Gibbons H.S."/>
            <person name="Coyne S.R."/>
            <person name="Lo C.C."/>
            <person name="Meincke L."/>
            <person name="Munk A.C."/>
            <person name="Koroleva G.I."/>
            <person name="Rosenzweig C.N."/>
            <person name="Palacios G.F."/>
            <person name="Redden C.L."/>
            <person name="Minogue T.D."/>
            <person name="Chain P.S."/>
        </authorList>
    </citation>
    <scope>NUCLEOTIDE SEQUENCE [LARGE SCALE GENOMIC DNA]</scope>
    <source>
        <strain evidence="2">ATCC 14581 / DSM 32 / JCM 2506 / NBRC 15308 / NCIMB 9376 / NCTC 10342 / NRRL B-14308 / VKM B-512</strain>
    </source>
</reference>
<evidence type="ECO:0000313" key="2">
    <source>
        <dbReference type="Proteomes" id="UP000031829"/>
    </source>
</evidence>
<dbReference type="GO" id="GO:0016787">
    <property type="term" value="F:hydrolase activity"/>
    <property type="evidence" value="ECO:0007669"/>
    <property type="project" value="UniProtKB-KW"/>
</dbReference>
<keyword evidence="1" id="KW-0378">Hydrolase</keyword>
<dbReference type="InterPro" id="IPR036514">
    <property type="entry name" value="SGNH_hydro_sf"/>
</dbReference>
<proteinExistence type="predicted"/>
<gene>
    <name evidence="1" type="ORF">BG04_1427</name>
</gene>
<dbReference type="HOGENOM" id="CLU_378861_0_0_9"/>
<evidence type="ECO:0000313" key="1">
    <source>
        <dbReference type="EMBL" id="AJI21235.1"/>
    </source>
</evidence>
<name>A0A0B6A8G2_PRIM2</name>
<dbReference type="KEGG" id="bmeg:BG04_1427"/>
<sequence length="731" mass="80748">MPHNYQLPEWKNVGLEPTKSKKENGWAPLDRPPAEWLNWLFNRTYAALKEIQDRGISVDELLDLSKNVDNKLGVKADQSYVETMLATAVSGAPKGFYNTVAALNTAYPQGTDGVFLVLENGHIYIWNGTMWADAGIYQSTGLSTGAVKLNNLADDVTKFKGKSVKVNSTLSTYEKQVATRLVFDVADINLVGKVINISYDVYTEDDNIRAYTTKINNATSPTTLVGAGGKVSTETLARKGEFQSINFSNQVMAADSDYLFVYIWAMANDQTILPASYYFKNLKVTIGGVTKLPIRYGFYSNADEVEGTGVIEDVEEQFPYNLATVNTVQTIASDKAQATVNERIDPLTKPFDGYNIQAKGNSTNPLKVQLVQTFDLQSISGLTTADTFKFEADIFSDDVNIDKLESQFFFNDTSTPSLGAISGTQITPSGTMEFIPGQTKYSITKTVSTTSYRYLHCILNVVLVDGTKQTSFDVSNIKVTVKEQNLTKIDGYYLYKVNATDVVTRVDFKDNQLPTVAYVKSLIQQVKPPSAYIPNNLDGKKLGGSGDSMMKGHTLSAEKTWIHKLASRNNMTYVNYGINGTFLTNRLYNGQKGLVERYVDMADDFDYLLFHVGTNDANALVPMGTDDSVDISTFKGALNVLGDGLLTKYPKAKMGFITPYLRNANYQAYVDAMVLMLGKYGIPVFNNIKNGGVCWTNAAQVSALTLGDGYHLNEVGMDRSSYTYEQFLRSL</sequence>
<dbReference type="RefSeq" id="WP_052098016.1">
    <property type="nucleotide sequence ID" value="NZ_BCVB01000021.1"/>
</dbReference>
<dbReference type="EMBL" id="CP009920">
    <property type="protein sequence ID" value="AJI21235.1"/>
    <property type="molecule type" value="Genomic_DNA"/>
</dbReference>
<accession>A0A0B6A8G2</accession>
<dbReference type="SUPFAM" id="SSF52266">
    <property type="entry name" value="SGNH hydrolase"/>
    <property type="match status" value="1"/>
</dbReference>